<gene>
    <name evidence="1" type="ORF">PSACC_02461</name>
</gene>
<reference evidence="1 2" key="1">
    <citation type="submission" date="2016-10" db="EMBL/GenBank/DDBJ databases">
        <title>The genome of Paramicrosporidium saccamoebae is the missing link in understanding Cryptomycota and Microsporidia evolution.</title>
        <authorList>
            <person name="Quandt C.A."/>
            <person name="Beaudet D."/>
            <person name="Corsaro D."/>
            <person name="Michel R."/>
            <person name="Corradi N."/>
            <person name="James T."/>
        </authorList>
    </citation>
    <scope>NUCLEOTIDE SEQUENCE [LARGE SCALE GENOMIC DNA]</scope>
    <source>
        <strain evidence="1 2">KSL3</strain>
    </source>
</reference>
<protein>
    <submittedName>
        <fullName evidence="1">Uncharacterized protein</fullName>
    </submittedName>
</protein>
<sequence>AFKNVYRKLQLEPGQGKADHVDLDVEAGDLVMVLLPSKMVSYRYDPYVISATANDYDVIDEHLIAYLSDGKISAVAARIQEKK</sequence>
<evidence type="ECO:0000313" key="1">
    <source>
        <dbReference type="EMBL" id="PJF17727.1"/>
    </source>
</evidence>
<dbReference type="AlphaFoldDB" id="A0A2H9TIZ8"/>
<name>A0A2H9TIZ8_9FUNG</name>
<accession>A0A2H9TIZ8</accession>
<organism evidence="1 2">
    <name type="scientific">Paramicrosporidium saccamoebae</name>
    <dbReference type="NCBI Taxonomy" id="1246581"/>
    <lineage>
        <taxon>Eukaryota</taxon>
        <taxon>Fungi</taxon>
        <taxon>Fungi incertae sedis</taxon>
        <taxon>Cryptomycota</taxon>
        <taxon>Cryptomycota incertae sedis</taxon>
        <taxon>Paramicrosporidium</taxon>
    </lineage>
</organism>
<feature type="non-terminal residue" evidence="1">
    <location>
        <position position="1"/>
    </location>
</feature>
<dbReference type="EMBL" id="MTSL01000163">
    <property type="protein sequence ID" value="PJF17727.1"/>
    <property type="molecule type" value="Genomic_DNA"/>
</dbReference>
<comment type="caution">
    <text evidence="1">The sequence shown here is derived from an EMBL/GenBank/DDBJ whole genome shotgun (WGS) entry which is preliminary data.</text>
</comment>
<evidence type="ECO:0000313" key="2">
    <source>
        <dbReference type="Proteomes" id="UP000240830"/>
    </source>
</evidence>
<dbReference type="Proteomes" id="UP000240830">
    <property type="component" value="Unassembled WGS sequence"/>
</dbReference>
<proteinExistence type="predicted"/>
<keyword evidence="2" id="KW-1185">Reference proteome</keyword>